<reference evidence="4 5" key="1">
    <citation type="submission" date="2023-11" db="EMBL/GenBank/DDBJ databases">
        <title>Draft genome sequence of a psychrophilic Clostridium strain from permafrost water brine.</title>
        <authorList>
            <person name="Shcherbakova V.A."/>
            <person name="Trubitsyn V.E."/>
            <person name="Zakharyuk A.G."/>
        </authorList>
    </citation>
    <scope>NUCLEOTIDE SEQUENCE [LARGE SCALE GENOMIC DNA]</scope>
    <source>
        <strain evidence="4 5">14F</strain>
    </source>
</reference>
<dbReference type="Proteomes" id="UP001498469">
    <property type="component" value="Unassembled WGS sequence"/>
</dbReference>
<sequence>MVKTKVKQLVGVYARVSTDDQHTSIENQHIIFYKWIEEKGYELFKIYTDEAISGTKGIKRLEWQRLLQDGRDKKYNILVAKSFSRFGRNQRETLDAIKDLRAVGIRVIFIEDNLDSLKDANNFGLFAWLAEQEAQRTSERLKLIWEGFNKDGRLHVCLPPFGYDYDLETKNYIINYNESEWVRQIFSWYLQGYGFNKIATMLKEKEVATKRGGVWASNTVRCMISNEAYIGTLVQGYTRSIDVTMTEREKIPEDQRYRHANNHTQIIDDEIFYKVQDILAERSSKAKGSYAKVKSRHSNASLYSNLLVCGECQGTMSIKRKKALQDYKPFYNCMTYDLKGIKSCGHKSNFLWEDVISTFVRNNLEDIARNDFKELKQIFKDRRTSSRPKSVEEELKDMDKKIEQYLKLSMDLMMNHGKGLVGDTQLKLQNETIEKNLSSLISKKEEYEKIPKEIIKNNDEIAIINSVNNLLAIPNEEWTNSILKVVIEKIVRFIDGTIDIKFKYLNSKDGTSFT</sequence>
<dbReference type="PANTHER" id="PTHR30461">
    <property type="entry name" value="DNA-INVERTASE FROM LAMBDOID PROPHAGE"/>
    <property type="match status" value="1"/>
</dbReference>
<name>A0ABU7UVE7_9CLOT</name>
<dbReference type="EMBL" id="JAZHFS010000033">
    <property type="protein sequence ID" value="MEF2114891.1"/>
    <property type="molecule type" value="Genomic_DNA"/>
</dbReference>
<dbReference type="InterPro" id="IPR025827">
    <property type="entry name" value="Zn_ribbon_recom_dom"/>
</dbReference>
<organism evidence="4 5">
    <name type="scientific">Clostridium frigoriphilum</name>
    <dbReference type="NCBI Taxonomy" id="443253"/>
    <lineage>
        <taxon>Bacteria</taxon>
        <taxon>Bacillati</taxon>
        <taxon>Bacillota</taxon>
        <taxon>Clostridia</taxon>
        <taxon>Eubacteriales</taxon>
        <taxon>Clostridiaceae</taxon>
        <taxon>Clostridium</taxon>
    </lineage>
</organism>
<dbReference type="PANTHER" id="PTHR30461:SF23">
    <property type="entry name" value="DNA RECOMBINASE-RELATED"/>
    <property type="match status" value="1"/>
</dbReference>
<comment type="caution">
    <text evidence="4">The sequence shown here is derived from an EMBL/GenBank/DDBJ whole genome shotgun (WGS) entry which is preliminary data.</text>
</comment>
<dbReference type="PROSITE" id="PS51737">
    <property type="entry name" value="RECOMBINASE_DNA_BIND"/>
    <property type="match status" value="1"/>
</dbReference>
<keyword evidence="5" id="KW-1185">Reference proteome</keyword>
<proteinExistence type="predicted"/>
<dbReference type="Pfam" id="PF00239">
    <property type="entry name" value="Resolvase"/>
    <property type="match status" value="1"/>
</dbReference>
<evidence type="ECO:0000256" key="1">
    <source>
        <dbReference type="PROSITE-ProRule" id="PRU10137"/>
    </source>
</evidence>
<dbReference type="Pfam" id="PF13408">
    <property type="entry name" value="Zn_ribbon_recom"/>
    <property type="match status" value="1"/>
</dbReference>
<dbReference type="InterPro" id="IPR006119">
    <property type="entry name" value="Resolv_N"/>
</dbReference>
<dbReference type="Pfam" id="PF07508">
    <property type="entry name" value="Recombinase"/>
    <property type="match status" value="1"/>
</dbReference>
<dbReference type="SMART" id="SM00857">
    <property type="entry name" value="Resolvase"/>
    <property type="match status" value="1"/>
</dbReference>
<evidence type="ECO:0000259" key="3">
    <source>
        <dbReference type="PROSITE" id="PS51737"/>
    </source>
</evidence>
<dbReference type="CDD" id="cd00338">
    <property type="entry name" value="Ser_Recombinase"/>
    <property type="match status" value="1"/>
</dbReference>
<evidence type="ECO:0000313" key="5">
    <source>
        <dbReference type="Proteomes" id="UP001498469"/>
    </source>
</evidence>
<dbReference type="PROSITE" id="PS51736">
    <property type="entry name" value="RECOMBINASES_3"/>
    <property type="match status" value="1"/>
</dbReference>
<evidence type="ECO:0000259" key="2">
    <source>
        <dbReference type="PROSITE" id="PS51736"/>
    </source>
</evidence>
<feature type="domain" description="Recombinase" evidence="3">
    <location>
        <begin position="160"/>
        <end position="285"/>
    </location>
</feature>
<accession>A0ABU7UVE7</accession>
<feature type="active site" description="O-(5'-phospho-DNA)-serine intermediate" evidence="1">
    <location>
        <position position="17"/>
    </location>
</feature>
<feature type="domain" description="Resolvase/invertase-type recombinase catalytic" evidence="2">
    <location>
        <begin position="9"/>
        <end position="152"/>
    </location>
</feature>
<dbReference type="InterPro" id="IPR050639">
    <property type="entry name" value="SSR_resolvase"/>
</dbReference>
<dbReference type="InterPro" id="IPR006118">
    <property type="entry name" value="Recombinase_CS"/>
</dbReference>
<dbReference type="InterPro" id="IPR011109">
    <property type="entry name" value="DNA_bind_recombinase_dom"/>
</dbReference>
<dbReference type="PROSITE" id="PS00397">
    <property type="entry name" value="RECOMBINASES_1"/>
    <property type="match status" value="1"/>
</dbReference>
<evidence type="ECO:0000313" key="4">
    <source>
        <dbReference type="EMBL" id="MEF2114891.1"/>
    </source>
</evidence>
<dbReference type="RefSeq" id="WP_216247896.1">
    <property type="nucleotide sequence ID" value="NZ_JAZHFS010000033.1"/>
</dbReference>
<gene>
    <name evidence="4" type="ORF">SJI18_21620</name>
</gene>
<protein>
    <submittedName>
        <fullName evidence="4">Recombinase family protein</fullName>
    </submittedName>
</protein>